<dbReference type="EMBL" id="AP022601">
    <property type="protein sequence ID" value="BBY93658.1"/>
    <property type="molecule type" value="Genomic_DNA"/>
</dbReference>
<keyword evidence="3" id="KW-1185">Reference proteome</keyword>
<proteinExistence type="predicted"/>
<name>A0A9W4B428_9MYCO</name>
<gene>
    <name evidence="2" type="ORF">MGALJ_33270</name>
</gene>
<reference evidence="2 3" key="1">
    <citation type="journal article" date="2019" name="Emerg. Microbes Infect.">
        <title>Comprehensive subspecies identification of 175 nontuberculous mycobacteria species based on 7547 genomic profiles.</title>
        <authorList>
            <person name="Matsumoto Y."/>
            <person name="Kinjo T."/>
            <person name="Motooka D."/>
            <person name="Nabeya D."/>
            <person name="Jung N."/>
            <person name="Uechi K."/>
            <person name="Horii T."/>
            <person name="Iida T."/>
            <person name="Fujita J."/>
            <person name="Nakamura S."/>
        </authorList>
    </citation>
    <scope>NUCLEOTIDE SEQUENCE [LARGE SCALE GENOMIC DNA]</scope>
    <source>
        <strain evidence="2 3">JCM 6399</strain>
    </source>
</reference>
<dbReference type="AlphaFoldDB" id="A0A9W4B428"/>
<evidence type="ECO:0000256" key="1">
    <source>
        <dbReference type="SAM" id="MobiDB-lite"/>
    </source>
</evidence>
<accession>A0A9W4B428</accession>
<dbReference type="KEGG" id="mgau:MGALJ_33270"/>
<dbReference type="Proteomes" id="UP000465785">
    <property type="component" value="Chromosome"/>
</dbReference>
<sequence length="76" mass="8347">MAVERRTRHLGFGGYVRELQLASAIPGEDDEGGGEDPSPRRRIRFDGGASSHDRVLYIYRSKCHTSAVSGRGVDSK</sequence>
<evidence type="ECO:0000313" key="2">
    <source>
        <dbReference type="EMBL" id="BBY93658.1"/>
    </source>
</evidence>
<evidence type="ECO:0000313" key="3">
    <source>
        <dbReference type="Proteomes" id="UP000465785"/>
    </source>
</evidence>
<protein>
    <submittedName>
        <fullName evidence="2">Uncharacterized protein</fullName>
    </submittedName>
</protein>
<organism evidence="2 3">
    <name type="scientific">Mycobacterium gallinarum</name>
    <dbReference type="NCBI Taxonomy" id="39689"/>
    <lineage>
        <taxon>Bacteria</taxon>
        <taxon>Bacillati</taxon>
        <taxon>Actinomycetota</taxon>
        <taxon>Actinomycetes</taxon>
        <taxon>Mycobacteriales</taxon>
        <taxon>Mycobacteriaceae</taxon>
        <taxon>Mycobacterium</taxon>
    </lineage>
</organism>
<feature type="region of interest" description="Disordered" evidence="1">
    <location>
        <begin position="23"/>
        <end position="47"/>
    </location>
</feature>